<dbReference type="PANTHER" id="PTHR10091">
    <property type="entry name" value="ALDOSE-1-EPIMERASE"/>
    <property type="match status" value="1"/>
</dbReference>
<dbReference type="InterPro" id="IPR047215">
    <property type="entry name" value="Galactose_mutarotase-like"/>
</dbReference>
<dbReference type="PROSITE" id="PS00545">
    <property type="entry name" value="ALDOSE_1_EPIMERASE"/>
    <property type="match status" value="1"/>
</dbReference>
<gene>
    <name evidence="14" type="ORF">O3M35_000536</name>
</gene>
<dbReference type="InterPro" id="IPR018052">
    <property type="entry name" value="Ald1_epimerase_CS"/>
</dbReference>
<evidence type="ECO:0000313" key="15">
    <source>
        <dbReference type="Proteomes" id="UP001461498"/>
    </source>
</evidence>
<dbReference type="CDD" id="cd09019">
    <property type="entry name" value="galactose_mutarotase_like"/>
    <property type="match status" value="1"/>
</dbReference>
<evidence type="ECO:0000313" key="14">
    <source>
        <dbReference type="EMBL" id="KAK9511987.1"/>
    </source>
</evidence>
<dbReference type="InterPro" id="IPR011013">
    <property type="entry name" value="Gal_mutarotase_sf_dom"/>
</dbReference>
<comment type="similarity">
    <text evidence="5 9">Belongs to the aldose epimerase family.</text>
</comment>
<evidence type="ECO:0000256" key="10">
    <source>
        <dbReference type="PIRSR" id="PIRSR005096-1"/>
    </source>
</evidence>
<evidence type="ECO:0000256" key="3">
    <source>
        <dbReference type="ARBA" id="ARBA00004947"/>
    </source>
</evidence>
<dbReference type="PIRSF" id="PIRSF005096">
    <property type="entry name" value="GALM"/>
    <property type="match status" value="1"/>
</dbReference>
<comment type="catalytic activity">
    <reaction evidence="2">
        <text>alpha-D-galactose = beta-D-galactose</text>
        <dbReference type="Rhea" id="RHEA:28675"/>
        <dbReference type="ChEBI" id="CHEBI:27667"/>
        <dbReference type="ChEBI" id="CHEBI:28061"/>
        <dbReference type="EC" id="5.1.3.3"/>
    </reaction>
    <physiologicalReaction direction="right-to-left" evidence="2">
        <dbReference type="Rhea" id="RHEA:28677"/>
    </physiologicalReaction>
</comment>
<keyword evidence="15" id="KW-1185">Reference proteome</keyword>
<dbReference type="Proteomes" id="UP001461498">
    <property type="component" value="Unassembled WGS sequence"/>
</dbReference>
<dbReference type="InterPro" id="IPR008183">
    <property type="entry name" value="Aldose_1/G6P_1-epimerase"/>
</dbReference>
<feature type="region of interest" description="Disordered" evidence="13">
    <location>
        <begin position="371"/>
        <end position="399"/>
    </location>
</feature>
<dbReference type="InterPro" id="IPR015443">
    <property type="entry name" value="Aldose_1-epimerase"/>
</dbReference>
<evidence type="ECO:0000256" key="11">
    <source>
        <dbReference type="PIRSR" id="PIRSR005096-2"/>
    </source>
</evidence>
<comment type="function">
    <text evidence="8">Mutarotase that catalyzes the interconversion of beta-D-galactose and alpha-D-galactose during galactose metabolism. Beta-D-galactose is metabolized in the liver into glucose 1-phosphate, the primary metabolic fuel, by the action of four enzymes that constitute the Leloir pathway: GALM, GALK1 (galactokinase), GALT (galactose-1-phosphate uridylyltransferase) and GALE (UDP-galactose-4'-epimerase). Involved in the maintenance of the equilibrium between the beta- and alpha-anomers of galactose, therefore ensuring a sufficient supply of the alpha-anomer for GALK1. Also active on D-glucose although shows a preference for galactose over glucose.</text>
</comment>
<dbReference type="EC" id="5.1.3.3" evidence="9"/>
<comment type="catalytic activity">
    <reaction evidence="1 9">
        <text>alpha-D-glucose = beta-D-glucose</text>
        <dbReference type="Rhea" id="RHEA:10264"/>
        <dbReference type="ChEBI" id="CHEBI:15903"/>
        <dbReference type="ChEBI" id="CHEBI:17925"/>
        <dbReference type="EC" id="5.1.3.3"/>
    </reaction>
</comment>
<feature type="active site" description="Proton acceptor" evidence="10">
    <location>
        <position position="334"/>
    </location>
</feature>
<keyword evidence="6 9" id="KW-0413">Isomerase</keyword>
<evidence type="ECO:0000256" key="8">
    <source>
        <dbReference type="ARBA" id="ARBA00045743"/>
    </source>
</evidence>
<comment type="pathway">
    <text evidence="4 9">Carbohydrate metabolism; hexose metabolism.</text>
</comment>
<comment type="caution">
    <text evidence="14">The sequence shown here is derived from an EMBL/GenBank/DDBJ whole genome shotgun (WGS) entry which is preliminary data.</text>
</comment>
<feature type="compositionally biased region" description="Acidic residues" evidence="13">
    <location>
        <begin position="372"/>
        <end position="384"/>
    </location>
</feature>
<evidence type="ECO:0000256" key="4">
    <source>
        <dbReference type="ARBA" id="ARBA00005028"/>
    </source>
</evidence>
<evidence type="ECO:0000256" key="2">
    <source>
        <dbReference type="ARBA" id="ARBA00001712"/>
    </source>
</evidence>
<evidence type="ECO:0000256" key="7">
    <source>
        <dbReference type="ARBA" id="ARBA00023277"/>
    </source>
</evidence>
<sequence>MAMAEKDEIPDIKALEMLASSVQITKEQYASLIVPKIGRINVDKITLDNGFMSVDLINYGSTITAIRLPDRELKVNDIVLGFDNIDGYLSDKNPYFGATIGRVCNRISNGSFVINDVKYYLSRNIGENTLHGGVSGFDKKIWKTEITNTNAVVMSYISPHLEEGFPGQLETQVRYVLTDNNYLVIKFTATTNEETPVNLTNHSYFNLAGHDSGAEGLYEHELMINANQYTELDPDTLIPTGKFIDVNETPFDFREFKNVGKAIESTEGAGFDINFCVRGEDLRTIARLQHEPSGRSLQVFANKPGVQLYTSNYVNGIEGKNGAIYDKHAALCLETQNYPNAINIKNFPSSLLCPREVYEHILIYKFRVEDQTVSEEEEEEEDDDDKTKKDKRKKDKKKQ</sequence>
<evidence type="ECO:0000256" key="1">
    <source>
        <dbReference type="ARBA" id="ARBA00001614"/>
    </source>
</evidence>
<dbReference type="EMBL" id="JAPXFL010000001">
    <property type="protein sequence ID" value="KAK9511987.1"/>
    <property type="molecule type" value="Genomic_DNA"/>
</dbReference>
<proteinExistence type="inferred from homology"/>
<feature type="binding site" evidence="12">
    <location>
        <begin position="105"/>
        <end position="106"/>
    </location>
    <ligand>
        <name>beta-D-galactose</name>
        <dbReference type="ChEBI" id="CHEBI:27667"/>
    </ligand>
</feature>
<dbReference type="InterPro" id="IPR014718">
    <property type="entry name" value="GH-type_carb-bd"/>
</dbReference>
<name>A0AAW1DN03_9HEMI</name>
<dbReference type="SUPFAM" id="SSF74650">
    <property type="entry name" value="Galactose mutarotase-like"/>
    <property type="match status" value="1"/>
</dbReference>
<evidence type="ECO:0000256" key="5">
    <source>
        <dbReference type="ARBA" id="ARBA00006206"/>
    </source>
</evidence>
<evidence type="ECO:0000256" key="13">
    <source>
        <dbReference type="SAM" id="MobiDB-lite"/>
    </source>
</evidence>
<feature type="compositionally biased region" description="Basic residues" evidence="13">
    <location>
        <begin position="389"/>
        <end position="399"/>
    </location>
</feature>
<dbReference type="GO" id="GO:0004034">
    <property type="term" value="F:aldose 1-epimerase activity"/>
    <property type="evidence" value="ECO:0007669"/>
    <property type="project" value="UniProtKB-EC"/>
</dbReference>
<evidence type="ECO:0000256" key="12">
    <source>
        <dbReference type="PIRSR" id="PIRSR005096-3"/>
    </source>
</evidence>
<dbReference type="Pfam" id="PF01263">
    <property type="entry name" value="Aldose_epim"/>
    <property type="match status" value="1"/>
</dbReference>
<dbReference type="GO" id="GO:0033499">
    <property type="term" value="P:galactose catabolic process via UDP-galactose, Leloir pathway"/>
    <property type="evidence" value="ECO:0007669"/>
    <property type="project" value="TreeGrafter"/>
</dbReference>
<feature type="active site" description="Proton donor" evidence="10">
    <location>
        <position position="202"/>
    </location>
</feature>
<evidence type="ECO:0000256" key="9">
    <source>
        <dbReference type="PIRNR" id="PIRNR005096"/>
    </source>
</evidence>
<accession>A0AAW1DN03</accession>
<keyword evidence="7 9" id="KW-0119">Carbohydrate metabolism</keyword>
<dbReference type="NCBIfam" id="NF008277">
    <property type="entry name" value="PRK11055.1"/>
    <property type="match status" value="1"/>
</dbReference>
<feature type="binding site" evidence="12">
    <location>
        <begin position="202"/>
        <end position="204"/>
    </location>
    <ligand>
        <name>beta-D-galactose</name>
        <dbReference type="ChEBI" id="CHEBI:27667"/>
    </ligand>
</feature>
<protein>
    <recommendedName>
        <fullName evidence="9">Aldose 1-epimerase</fullName>
        <ecNumber evidence="9">5.1.3.3</ecNumber>
    </recommendedName>
</protein>
<dbReference type="AlphaFoldDB" id="A0AAW1DN03"/>
<evidence type="ECO:0000256" key="6">
    <source>
        <dbReference type="ARBA" id="ARBA00023235"/>
    </source>
</evidence>
<dbReference type="PANTHER" id="PTHR10091:SF0">
    <property type="entry name" value="GALACTOSE MUTAROTASE"/>
    <property type="match status" value="1"/>
</dbReference>
<dbReference type="GO" id="GO:0006006">
    <property type="term" value="P:glucose metabolic process"/>
    <property type="evidence" value="ECO:0007669"/>
    <property type="project" value="TreeGrafter"/>
</dbReference>
<feature type="binding site" evidence="11">
    <location>
        <position position="272"/>
    </location>
    <ligand>
        <name>beta-D-galactose</name>
        <dbReference type="ChEBI" id="CHEBI:27667"/>
    </ligand>
</feature>
<organism evidence="14 15">
    <name type="scientific">Rhynocoris fuscipes</name>
    <dbReference type="NCBI Taxonomy" id="488301"/>
    <lineage>
        <taxon>Eukaryota</taxon>
        <taxon>Metazoa</taxon>
        <taxon>Ecdysozoa</taxon>
        <taxon>Arthropoda</taxon>
        <taxon>Hexapoda</taxon>
        <taxon>Insecta</taxon>
        <taxon>Pterygota</taxon>
        <taxon>Neoptera</taxon>
        <taxon>Paraneoptera</taxon>
        <taxon>Hemiptera</taxon>
        <taxon>Heteroptera</taxon>
        <taxon>Panheteroptera</taxon>
        <taxon>Cimicomorpha</taxon>
        <taxon>Reduviidae</taxon>
        <taxon>Harpactorinae</taxon>
        <taxon>Harpactorini</taxon>
        <taxon>Rhynocoris</taxon>
    </lineage>
</organism>
<dbReference type="GO" id="GO:0030246">
    <property type="term" value="F:carbohydrate binding"/>
    <property type="evidence" value="ECO:0007669"/>
    <property type="project" value="InterPro"/>
</dbReference>
<reference evidence="14 15" key="1">
    <citation type="submission" date="2022-12" db="EMBL/GenBank/DDBJ databases">
        <title>Chromosome-level genome assembly of true bugs.</title>
        <authorList>
            <person name="Ma L."/>
            <person name="Li H."/>
        </authorList>
    </citation>
    <scope>NUCLEOTIDE SEQUENCE [LARGE SCALE GENOMIC DNA]</scope>
    <source>
        <strain evidence="14">Lab_2022b</strain>
    </source>
</reference>
<comment type="pathway">
    <text evidence="3">Carbohydrate metabolism; galactose metabolism.</text>
</comment>
<dbReference type="Gene3D" id="2.70.98.10">
    <property type="match status" value="1"/>
</dbReference>